<evidence type="ECO:0000256" key="3">
    <source>
        <dbReference type="ARBA" id="ARBA00022692"/>
    </source>
</evidence>
<dbReference type="STRING" id="560819.SAMN05428998_12375"/>
<dbReference type="GO" id="GO:0005886">
    <property type="term" value="C:plasma membrane"/>
    <property type="evidence" value="ECO:0007669"/>
    <property type="project" value="TreeGrafter"/>
</dbReference>
<keyword evidence="5 6" id="KW-0472">Membrane</keyword>
<keyword evidence="4 6" id="KW-1133">Transmembrane helix</keyword>
<dbReference type="InterPro" id="IPR006696">
    <property type="entry name" value="DUF423"/>
</dbReference>
<evidence type="ECO:0000256" key="5">
    <source>
        <dbReference type="ARBA" id="ARBA00023136"/>
    </source>
</evidence>
<dbReference type="PANTHER" id="PTHR43461:SF1">
    <property type="entry name" value="TRANSMEMBRANE PROTEIN 256"/>
    <property type="match status" value="1"/>
</dbReference>
<feature type="transmembrane region" description="Helical" evidence="6">
    <location>
        <begin position="51"/>
        <end position="68"/>
    </location>
</feature>
<protein>
    <submittedName>
        <fullName evidence="7">Uncharacterized membrane protein YgdD, TMEM256/DUF423 family</fullName>
    </submittedName>
</protein>
<dbReference type="RefSeq" id="WP_200808633.1">
    <property type="nucleotide sequence ID" value="NZ_FWZX01000023.1"/>
</dbReference>
<accession>A0A1Y6CLJ9</accession>
<evidence type="ECO:0000256" key="2">
    <source>
        <dbReference type="ARBA" id="ARBA00009694"/>
    </source>
</evidence>
<comment type="similarity">
    <text evidence="2">Belongs to the UPF0382 family.</text>
</comment>
<dbReference type="EMBL" id="FWZX01000023">
    <property type="protein sequence ID" value="SMF60674.1"/>
    <property type="molecule type" value="Genomic_DNA"/>
</dbReference>
<proteinExistence type="inferred from homology"/>
<dbReference type="Proteomes" id="UP000192917">
    <property type="component" value="Unassembled WGS sequence"/>
</dbReference>
<feature type="transmembrane region" description="Helical" evidence="6">
    <location>
        <begin position="104"/>
        <end position="128"/>
    </location>
</feature>
<dbReference type="Pfam" id="PF04241">
    <property type="entry name" value="DUF423"/>
    <property type="match status" value="1"/>
</dbReference>
<gene>
    <name evidence="7" type="ORF">SAMN05428998_12375</name>
</gene>
<organism evidence="7 8">
    <name type="scientific">Tistlia consotensis USBA 355</name>
    <dbReference type="NCBI Taxonomy" id="560819"/>
    <lineage>
        <taxon>Bacteria</taxon>
        <taxon>Pseudomonadati</taxon>
        <taxon>Pseudomonadota</taxon>
        <taxon>Alphaproteobacteria</taxon>
        <taxon>Rhodospirillales</taxon>
        <taxon>Rhodovibrionaceae</taxon>
        <taxon>Tistlia</taxon>
    </lineage>
</organism>
<keyword evidence="3 6" id="KW-0812">Transmembrane</keyword>
<keyword evidence="8" id="KW-1185">Reference proteome</keyword>
<evidence type="ECO:0000256" key="1">
    <source>
        <dbReference type="ARBA" id="ARBA00004141"/>
    </source>
</evidence>
<evidence type="ECO:0000256" key="4">
    <source>
        <dbReference type="ARBA" id="ARBA00022989"/>
    </source>
</evidence>
<dbReference type="PANTHER" id="PTHR43461">
    <property type="entry name" value="TRANSMEMBRANE PROTEIN 256"/>
    <property type="match status" value="1"/>
</dbReference>
<evidence type="ECO:0000313" key="7">
    <source>
        <dbReference type="EMBL" id="SMF60674.1"/>
    </source>
</evidence>
<evidence type="ECO:0000256" key="6">
    <source>
        <dbReference type="SAM" id="Phobius"/>
    </source>
</evidence>
<reference evidence="7 8" key="1">
    <citation type="submission" date="2017-04" db="EMBL/GenBank/DDBJ databases">
        <authorList>
            <person name="Afonso C.L."/>
            <person name="Miller P.J."/>
            <person name="Scott M.A."/>
            <person name="Spackman E."/>
            <person name="Goraichik I."/>
            <person name="Dimitrov K.M."/>
            <person name="Suarez D.L."/>
            <person name="Swayne D.E."/>
        </authorList>
    </citation>
    <scope>NUCLEOTIDE SEQUENCE [LARGE SCALE GENOMIC DNA]</scope>
    <source>
        <strain evidence="7 8">USBA 355</strain>
    </source>
</reference>
<name>A0A1Y6CLJ9_9PROT</name>
<sequence>MIEDDEMRPGGRPWLAVAAASGLLAVAFGAVASHALGGLPAERLAWIDTALRYHMLHSVALLGVAILAERRPSRLLAAAGVGFLAGLLLFSGLLYAMGLGAPRWLGAVVPLGGLSYMAGWAALLVFALRRRRGGR</sequence>
<dbReference type="AlphaFoldDB" id="A0A1Y6CLJ9"/>
<feature type="transmembrane region" description="Helical" evidence="6">
    <location>
        <begin position="12"/>
        <end position="31"/>
    </location>
</feature>
<comment type="subcellular location">
    <subcellularLocation>
        <location evidence="1">Membrane</location>
        <topology evidence="1">Multi-pass membrane protein</topology>
    </subcellularLocation>
</comment>
<feature type="transmembrane region" description="Helical" evidence="6">
    <location>
        <begin position="75"/>
        <end position="98"/>
    </location>
</feature>
<evidence type="ECO:0000313" key="8">
    <source>
        <dbReference type="Proteomes" id="UP000192917"/>
    </source>
</evidence>